<comment type="caution">
    <text evidence="3">The sequence shown here is derived from an EMBL/GenBank/DDBJ whole genome shotgun (WGS) entry which is preliminary data.</text>
</comment>
<protein>
    <recommendedName>
        <fullName evidence="5">DUF262 domain-containing protein</fullName>
    </recommendedName>
</protein>
<reference evidence="3 4" key="1">
    <citation type="submission" date="2016-12" db="EMBL/GenBank/DDBJ databases">
        <title>Domibacillus sp. SAOS 44 whole genome sequencing.</title>
        <authorList>
            <person name="Verma A."/>
            <person name="Krishnamurthi S."/>
        </authorList>
    </citation>
    <scope>NUCLEOTIDE SEQUENCE [LARGE SCALE GENOMIC DNA]</scope>
    <source>
        <strain evidence="3 4">SAOS 44</strain>
    </source>
</reference>
<dbReference type="PANTHER" id="PTHR35149">
    <property type="entry name" value="SLL5132 PROTEIN"/>
    <property type="match status" value="1"/>
</dbReference>
<sequence length="610" mass="72892">MSKIDARAKSIQETLHNAKYGIDYYQREYKWETKNIKELLEDLETKFSDNYDVGHEPREVENYDNYFLGSVVISNKEGKKSIIDGQQRLTSLTLLLIYLHNIQKDRMGRTVNVSELIFSEKYGNKDFNLFVEERMEGMEVLFNEIPFEFENHEVESVRNIGARFEDIKAYFPEELKGDALPYFIDWLLHKVTLVHIEANNQDDAYTIFETMNDRGLSLSPTDMLKGYLLANIKNDDQKLKANDLWKKRILELVEFDKAEEIDFFKHWFRAKYAETLRERSKGKENKDFEKVATSFHKWVRDNKKNLQLNTSNDYYEFVAKHFDFYAKQYGRILDATWDYTEGLEHIYYNAHNNFTHQYHLLLSPLKVTDSEEIVDRKMNMVAYFIDMWIVNRFISYSTLNYSAISYTMYNLTKEIRNKDLDELIDILKKHLKSSNIDAIKDFKMHQQNKKYVHYLLARLTHHIEVESGIDSKFETYVTKESKNPFQIEHIWANKYERYSELFDHESEFTEYRNRVGGLLLLPKRINQSYGDAEYQVKLKQYFGQNLLAKSLHKDCYESNPSFNRYRREKNLSFKPHSEFGKEDLDERQKLYADIAKDIWNLDKLDVLKTN</sequence>
<evidence type="ECO:0000259" key="1">
    <source>
        <dbReference type="Pfam" id="PF03235"/>
    </source>
</evidence>
<organism evidence="3 4">
    <name type="scientific">Domibacillus mangrovi</name>
    <dbReference type="NCBI Taxonomy" id="1714354"/>
    <lineage>
        <taxon>Bacteria</taxon>
        <taxon>Bacillati</taxon>
        <taxon>Bacillota</taxon>
        <taxon>Bacilli</taxon>
        <taxon>Bacillales</taxon>
        <taxon>Bacillaceae</taxon>
        <taxon>Domibacillus</taxon>
    </lineage>
</organism>
<dbReference type="Pfam" id="PF03235">
    <property type="entry name" value="GmrSD_N"/>
    <property type="match status" value="1"/>
</dbReference>
<keyword evidence="4" id="KW-1185">Reference proteome</keyword>
<evidence type="ECO:0000313" key="4">
    <source>
        <dbReference type="Proteomes" id="UP000186524"/>
    </source>
</evidence>
<gene>
    <name evidence="3" type="ORF">BLL40_00185</name>
</gene>
<dbReference type="OrthoDB" id="9798761at2"/>
<dbReference type="Pfam" id="PF07510">
    <property type="entry name" value="GmrSD_C"/>
    <property type="match status" value="1"/>
</dbReference>
<dbReference type="PANTHER" id="PTHR35149:SF2">
    <property type="entry name" value="DUF262 DOMAIN-CONTAINING PROTEIN"/>
    <property type="match status" value="1"/>
</dbReference>
<dbReference type="InterPro" id="IPR011089">
    <property type="entry name" value="GmrSD_C"/>
</dbReference>
<dbReference type="Proteomes" id="UP000186524">
    <property type="component" value="Unassembled WGS sequence"/>
</dbReference>
<feature type="domain" description="GmrSD restriction endonucleases N-terminal" evidence="1">
    <location>
        <begin position="14"/>
        <end position="228"/>
    </location>
</feature>
<evidence type="ECO:0008006" key="5">
    <source>
        <dbReference type="Google" id="ProtNLM"/>
    </source>
</evidence>
<dbReference type="RefSeq" id="WP_073709900.1">
    <property type="nucleotide sequence ID" value="NZ_MRWQ01000001.1"/>
</dbReference>
<dbReference type="EMBL" id="MRWQ01000001">
    <property type="protein sequence ID" value="OKL37887.1"/>
    <property type="molecule type" value="Genomic_DNA"/>
</dbReference>
<evidence type="ECO:0000313" key="3">
    <source>
        <dbReference type="EMBL" id="OKL37887.1"/>
    </source>
</evidence>
<proteinExistence type="predicted"/>
<accession>A0A1Q5P6M0</accession>
<dbReference type="AlphaFoldDB" id="A0A1Q5P6M0"/>
<name>A0A1Q5P6M0_9BACI</name>
<dbReference type="InterPro" id="IPR004919">
    <property type="entry name" value="GmrSD_N"/>
</dbReference>
<evidence type="ECO:0000259" key="2">
    <source>
        <dbReference type="Pfam" id="PF07510"/>
    </source>
</evidence>
<dbReference type="STRING" id="1714354.BLL40_00185"/>
<feature type="domain" description="GmrSD restriction endonucleases C-terminal" evidence="2">
    <location>
        <begin position="437"/>
        <end position="592"/>
    </location>
</feature>